<dbReference type="Proteomes" id="UP000557307">
    <property type="component" value="Unassembled WGS sequence"/>
</dbReference>
<evidence type="ECO:0000256" key="6">
    <source>
        <dbReference type="HAMAP-Rule" id="MF_00360"/>
    </source>
</evidence>
<evidence type="ECO:0000256" key="3">
    <source>
        <dbReference type="ARBA" id="ARBA00023274"/>
    </source>
</evidence>
<dbReference type="InterPro" id="IPR035980">
    <property type="entry name" value="Ribosomal_bS6_sf"/>
</dbReference>
<dbReference type="GO" id="GO:0005840">
    <property type="term" value="C:ribosome"/>
    <property type="evidence" value="ECO:0007669"/>
    <property type="project" value="UniProtKB-KW"/>
</dbReference>
<evidence type="ECO:0000256" key="2">
    <source>
        <dbReference type="ARBA" id="ARBA00022980"/>
    </source>
</evidence>
<organism evidence="8 9">
    <name type="scientific">Rhabdobacter roseus</name>
    <dbReference type="NCBI Taxonomy" id="1655419"/>
    <lineage>
        <taxon>Bacteria</taxon>
        <taxon>Pseudomonadati</taxon>
        <taxon>Bacteroidota</taxon>
        <taxon>Cytophagia</taxon>
        <taxon>Cytophagales</taxon>
        <taxon>Cytophagaceae</taxon>
        <taxon>Rhabdobacter</taxon>
    </lineage>
</organism>
<dbReference type="NCBIfam" id="TIGR00166">
    <property type="entry name" value="S6"/>
    <property type="match status" value="1"/>
</dbReference>
<proteinExistence type="inferred from homology"/>
<keyword evidence="6" id="KW-0694">RNA-binding</keyword>
<keyword evidence="6" id="KW-0699">rRNA-binding</keyword>
<dbReference type="GO" id="GO:0005737">
    <property type="term" value="C:cytoplasm"/>
    <property type="evidence" value="ECO:0007669"/>
    <property type="project" value="UniProtKB-ARBA"/>
</dbReference>
<dbReference type="GO" id="GO:1990904">
    <property type="term" value="C:ribonucleoprotein complex"/>
    <property type="evidence" value="ECO:0007669"/>
    <property type="project" value="UniProtKB-KW"/>
</dbReference>
<keyword evidence="3 6" id="KW-0687">Ribonucleoprotein</keyword>
<dbReference type="PANTHER" id="PTHR21011">
    <property type="entry name" value="MITOCHONDRIAL 28S RIBOSOMAL PROTEIN S6"/>
    <property type="match status" value="1"/>
</dbReference>
<dbReference type="InterPro" id="IPR000529">
    <property type="entry name" value="Ribosomal_bS6"/>
</dbReference>
<dbReference type="InterPro" id="IPR020814">
    <property type="entry name" value="Ribosomal_S6_plastid/chlpt"/>
</dbReference>
<dbReference type="SUPFAM" id="SSF54995">
    <property type="entry name" value="Ribosomal protein S6"/>
    <property type="match status" value="1"/>
</dbReference>
<evidence type="ECO:0000313" key="8">
    <source>
        <dbReference type="EMBL" id="MBB5285938.1"/>
    </source>
</evidence>
<dbReference type="RefSeq" id="WP_184176574.1">
    <property type="nucleotide sequence ID" value="NZ_JACHGF010000007.1"/>
</dbReference>
<dbReference type="GO" id="GO:0006412">
    <property type="term" value="P:translation"/>
    <property type="evidence" value="ECO:0007669"/>
    <property type="project" value="UniProtKB-UniRule"/>
</dbReference>
<comment type="caution">
    <text evidence="8">The sequence shown here is derived from an EMBL/GenBank/DDBJ whole genome shotgun (WGS) entry which is preliminary data.</text>
</comment>
<sequence length="127" mass="14841">MSKQYETVFILTPILSEAQTRDAVEKFRTILTSNGAEMVHEENWGLRKLAYPIQKKNTGYYQLFEYTSAGPVIDTLETEFRRDERIMRFLTISLDKHAVAYNEKKRKGLVGRKKEESTETKTEEKEA</sequence>
<feature type="compositionally biased region" description="Basic and acidic residues" evidence="7">
    <location>
        <begin position="112"/>
        <end position="127"/>
    </location>
</feature>
<keyword evidence="9" id="KW-1185">Reference proteome</keyword>
<dbReference type="HAMAP" id="MF_00360">
    <property type="entry name" value="Ribosomal_bS6"/>
    <property type="match status" value="1"/>
</dbReference>
<dbReference type="Gene3D" id="3.30.70.60">
    <property type="match status" value="1"/>
</dbReference>
<dbReference type="GO" id="GO:0070181">
    <property type="term" value="F:small ribosomal subunit rRNA binding"/>
    <property type="evidence" value="ECO:0007669"/>
    <property type="project" value="TreeGrafter"/>
</dbReference>
<dbReference type="InterPro" id="IPR014717">
    <property type="entry name" value="Transl_elong_EF1B/ribsomal_bS6"/>
</dbReference>
<dbReference type="EMBL" id="JACHGF010000007">
    <property type="protein sequence ID" value="MBB5285938.1"/>
    <property type="molecule type" value="Genomic_DNA"/>
</dbReference>
<gene>
    <name evidence="6" type="primary">rpsF</name>
    <name evidence="8" type="ORF">HNQ92_004098</name>
</gene>
<dbReference type="PANTHER" id="PTHR21011:SF1">
    <property type="entry name" value="SMALL RIBOSOMAL SUBUNIT PROTEIN BS6M"/>
    <property type="match status" value="1"/>
</dbReference>
<name>A0A840U0N3_9BACT</name>
<feature type="region of interest" description="Disordered" evidence="7">
    <location>
        <begin position="107"/>
        <end position="127"/>
    </location>
</feature>
<evidence type="ECO:0000256" key="4">
    <source>
        <dbReference type="ARBA" id="ARBA00035104"/>
    </source>
</evidence>
<evidence type="ECO:0000256" key="5">
    <source>
        <dbReference type="ARBA" id="ARBA00035294"/>
    </source>
</evidence>
<keyword evidence="2 6" id="KW-0689">Ribosomal protein</keyword>
<evidence type="ECO:0000256" key="7">
    <source>
        <dbReference type="SAM" id="MobiDB-lite"/>
    </source>
</evidence>
<dbReference type="Pfam" id="PF01250">
    <property type="entry name" value="Ribosomal_S6"/>
    <property type="match status" value="1"/>
</dbReference>
<comment type="function">
    <text evidence="4 6">Binds together with bS18 to 16S ribosomal RNA.</text>
</comment>
<dbReference type="AlphaFoldDB" id="A0A840U0N3"/>
<comment type="similarity">
    <text evidence="1 6">Belongs to the bacterial ribosomal protein bS6 family.</text>
</comment>
<evidence type="ECO:0000256" key="1">
    <source>
        <dbReference type="ARBA" id="ARBA00009512"/>
    </source>
</evidence>
<evidence type="ECO:0000313" key="9">
    <source>
        <dbReference type="Proteomes" id="UP000557307"/>
    </source>
</evidence>
<protein>
    <recommendedName>
        <fullName evidence="5 6">Small ribosomal subunit protein bS6</fullName>
    </recommendedName>
</protein>
<reference evidence="8 9" key="1">
    <citation type="submission" date="2020-08" db="EMBL/GenBank/DDBJ databases">
        <title>Genomic Encyclopedia of Type Strains, Phase IV (KMG-IV): sequencing the most valuable type-strain genomes for metagenomic binning, comparative biology and taxonomic classification.</title>
        <authorList>
            <person name="Goeker M."/>
        </authorList>
    </citation>
    <scope>NUCLEOTIDE SEQUENCE [LARGE SCALE GENOMIC DNA]</scope>
    <source>
        <strain evidence="8 9">DSM 105074</strain>
    </source>
</reference>
<dbReference type="CDD" id="cd00473">
    <property type="entry name" value="bS6"/>
    <property type="match status" value="1"/>
</dbReference>
<dbReference type="GO" id="GO:0003735">
    <property type="term" value="F:structural constituent of ribosome"/>
    <property type="evidence" value="ECO:0007669"/>
    <property type="project" value="InterPro"/>
</dbReference>
<accession>A0A840U0N3</accession>